<accession>A0A7V9A980</accession>
<dbReference type="RefSeq" id="WP_207398264.1">
    <property type="nucleotide sequence ID" value="NZ_JABRWO010000012.1"/>
</dbReference>
<dbReference type="EMBL" id="JABRWO010000012">
    <property type="protein sequence ID" value="MBA2116871.1"/>
    <property type="molecule type" value="Genomic_DNA"/>
</dbReference>
<keyword evidence="2" id="KW-1185">Reference proteome</keyword>
<proteinExistence type="predicted"/>
<sequence>MPIEATVTLNARIQPLDRDRYEDPLLDALAGRELYDIVGGGSQLLPGGNEIEFCCIDLDIHEAEPAIPLIVDTLTQAGAPQGSHLRYTDRSENAHTIAFGKTVGLAIYLNGTDLPDEVYAECDVNHIVATIDELLEGFGSYQSYWEGPTETALYLYGSSHTEMRQALSGFLADYPLCQKARLVDLPTAIEVVS</sequence>
<gene>
    <name evidence="1" type="ORF">HOV93_40640</name>
</gene>
<reference evidence="1 2" key="1">
    <citation type="submission" date="2020-05" db="EMBL/GenBank/DDBJ databases">
        <title>Bremerella alba sp. nov., a novel planctomycete isolated from the surface of the macroalga Fucus spiralis.</title>
        <authorList>
            <person name="Godinho O."/>
            <person name="Botelho R."/>
            <person name="Albuquerque L."/>
            <person name="Wiegand S."/>
            <person name="Da Costa M.S."/>
            <person name="Lobo-Da-Cunha A."/>
            <person name="Jogler C."/>
            <person name="Lage O.M."/>
        </authorList>
    </citation>
    <scope>NUCLEOTIDE SEQUENCE [LARGE SCALE GENOMIC DNA]</scope>
    <source>
        <strain evidence="1 2">FF15</strain>
    </source>
</reference>
<dbReference type="AlphaFoldDB" id="A0A7V9A980"/>
<evidence type="ECO:0000313" key="2">
    <source>
        <dbReference type="Proteomes" id="UP000551616"/>
    </source>
</evidence>
<comment type="caution">
    <text evidence="1">The sequence shown here is derived from an EMBL/GenBank/DDBJ whole genome shotgun (WGS) entry which is preliminary data.</text>
</comment>
<dbReference type="Proteomes" id="UP000551616">
    <property type="component" value="Unassembled WGS sequence"/>
</dbReference>
<name>A0A7V9A980_9BACT</name>
<organism evidence="1 2">
    <name type="scientific">Bremerella alba</name>
    <dbReference type="NCBI Taxonomy" id="980252"/>
    <lineage>
        <taxon>Bacteria</taxon>
        <taxon>Pseudomonadati</taxon>
        <taxon>Planctomycetota</taxon>
        <taxon>Planctomycetia</taxon>
        <taxon>Pirellulales</taxon>
        <taxon>Pirellulaceae</taxon>
        <taxon>Bremerella</taxon>
    </lineage>
</organism>
<protein>
    <submittedName>
        <fullName evidence="1">Uncharacterized protein</fullName>
    </submittedName>
</protein>
<evidence type="ECO:0000313" key="1">
    <source>
        <dbReference type="EMBL" id="MBA2116871.1"/>
    </source>
</evidence>